<gene>
    <name evidence="13" type="primary">Adamts4</name>
    <name evidence="13" type="ORF">MENNOV_R11959</name>
</gene>
<dbReference type="PANTHER" id="PTHR13723">
    <property type="entry name" value="ADAMTS A DISINTEGRIN AND METALLOPROTEASE WITH THROMBOSPONDIN MOTIFS PROTEASE"/>
    <property type="match status" value="1"/>
</dbReference>
<keyword evidence="5 11" id="KW-0479">Metal-binding</keyword>
<keyword evidence="3" id="KW-0272">Extracellular matrix</keyword>
<feature type="binding site" evidence="11">
    <location>
        <position position="175"/>
    </location>
    <ligand>
        <name>Zn(2+)</name>
        <dbReference type="ChEBI" id="CHEBI:29105"/>
        <note>catalytic</note>
    </ligand>
</feature>
<dbReference type="EMBL" id="VWPS01001332">
    <property type="protein sequence ID" value="NXF00108.1"/>
    <property type="molecule type" value="Genomic_DNA"/>
</dbReference>
<reference evidence="13" key="1">
    <citation type="submission" date="2022-12" db="EMBL/GenBank/DDBJ databases">
        <title>Bird 10,000 Genomes (B10K) Project - Family phase.</title>
        <authorList>
            <person name="Zhang G."/>
        </authorList>
    </citation>
    <scope>NUCLEOTIDE SEQUENCE</scope>
    <source>
        <strain evidence="13">B10K-CU-030-46</strain>
        <tissue evidence="13">Muscle</tissue>
    </source>
</reference>
<dbReference type="GO" id="GO:0004222">
    <property type="term" value="F:metalloendopeptidase activity"/>
    <property type="evidence" value="ECO:0007669"/>
    <property type="project" value="InterPro"/>
</dbReference>
<keyword evidence="8" id="KW-0482">Metalloprotease</keyword>
<feature type="non-terminal residue" evidence="13">
    <location>
        <position position="244"/>
    </location>
</feature>
<keyword evidence="4" id="KW-0645">Protease</keyword>
<keyword evidence="7 11" id="KW-0862">Zinc</keyword>
<feature type="non-terminal residue" evidence="13">
    <location>
        <position position="1"/>
    </location>
</feature>
<proteinExistence type="predicted"/>
<feature type="active site" evidence="11">
    <location>
        <position position="166"/>
    </location>
</feature>
<feature type="binding site" evidence="11">
    <location>
        <position position="169"/>
    </location>
    <ligand>
        <name>Zn(2+)</name>
        <dbReference type="ChEBI" id="CHEBI:29105"/>
        <note>catalytic</note>
    </ligand>
</feature>
<feature type="domain" description="Peptidase M12B" evidence="12">
    <location>
        <begin position="22"/>
        <end position="222"/>
    </location>
</feature>
<dbReference type="GO" id="GO:0031012">
    <property type="term" value="C:extracellular matrix"/>
    <property type="evidence" value="ECO:0007669"/>
    <property type="project" value="TreeGrafter"/>
</dbReference>
<dbReference type="PROSITE" id="PS50215">
    <property type="entry name" value="ADAM_MEPRO"/>
    <property type="match status" value="1"/>
</dbReference>
<dbReference type="InterPro" id="IPR001590">
    <property type="entry name" value="Peptidase_M12B"/>
</dbReference>
<protein>
    <submittedName>
        <fullName evidence="13">ATS4 metalloproteinase</fullName>
    </submittedName>
</protein>
<name>A0AA97NBS3_9PASS</name>
<evidence type="ECO:0000256" key="4">
    <source>
        <dbReference type="ARBA" id="ARBA00022670"/>
    </source>
</evidence>
<comment type="caution">
    <text evidence="11">Lacks conserved residue(s) required for the propagation of feature annotation.</text>
</comment>
<dbReference type="FunFam" id="3.40.390.10:FF:000001">
    <property type="entry name" value="A disintegrin and metalloproteinase with thrombospondin motifs 1"/>
    <property type="match status" value="1"/>
</dbReference>
<dbReference type="SUPFAM" id="SSF55486">
    <property type="entry name" value="Metalloproteases ('zincins'), catalytic domain"/>
    <property type="match status" value="1"/>
</dbReference>
<evidence type="ECO:0000256" key="2">
    <source>
        <dbReference type="ARBA" id="ARBA00022525"/>
    </source>
</evidence>
<evidence type="ECO:0000256" key="5">
    <source>
        <dbReference type="ARBA" id="ARBA00022723"/>
    </source>
</evidence>
<dbReference type="GO" id="GO:0030198">
    <property type="term" value="P:extracellular matrix organization"/>
    <property type="evidence" value="ECO:0007669"/>
    <property type="project" value="TreeGrafter"/>
</dbReference>
<dbReference type="Gene3D" id="3.40.390.10">
    <property type="entry name" value="Collagenase (Catalytic Domain)"/>
    <property type="match status" value="1"/>
</dbReference>
<evidence type="ECO:0000256" key="1">
    <source>
        <dbReference type="ARBA" id="ARBA00004498"/>
    </source>
</evidence>
<evidence type="ECO:0000313" key="13">
    <source>
        <dbReference type="EMBL" id="NXF00108.1"/>
    </source>
</evidence>
<dbReference type="AlphaFoldDB" id="A0AA97NBS3"/>
<dbReference type="CDD" id="cd04273">
    <property type="entry name" value="ZnMc_ADAMTS_like"/>
    <property type="match status" value="1"/>
</dbReference>
<organism evidence="13">
    <name type="scientific">Menura novaehollandiae</name>
    <name type="common">superb lyrebird</name>
    <dbReference type="NCBI Taxonomy" id="47692"/>
    <lineage>
        <taxon>Eukaryota</taxon>
        <taxon>Metazoa</taxon>
        <taxon>Chordata</taxon>
        <taxon>Craniata</taxon>
        <taxon>Vertebrata</taxon>
        <taxon>Euteleostomi</taxon>
        <taxon>Archelosauria</taxon>
        <taxon>Archosauria</taxon>
        <taxon>Dinosauria</taxon>
        <taxon>Saurischia</taxon>
        <taxon>Theropoda</taxon>
        <taxon>Coelurosauria</taxon>
        <taxon>Aves</taxon>
        <taxon>Neognathae</taxon>
        <taxon>Neoaves</taxon>
        <taxon>Telluraves</taxon>
        <taxon>Australaves</taxon>
        <taxon>Passeriformes</taxon>
        <taxon>Menuridae</taxon>
        <taxon>Menura</taxon>
    </lineage>
</organism>
<evidence type="ECO:0000313" key="14">
    <source>
        <dbReference type="Proteomes" id="UP000521578"/>
    </source>
</evidence>
<keyword evidence="6" id="KW-0378">Hydrolase</keyword>
<feature type="binding site" evidence="11">
    <location>
        <position position="165"/>
    </location>
    <ligand>
        <name>Zn(2+)</name>
        <dbReference type="ChEBI" id="CHEBI:29105"/>
        <note>catalytic</note>
    </ligand>
</feature>
<dbReference type="InterPro" id="IPR024079">
    <property type="entry name" value="MetalloPept_cat_dom_sf"/>
</dbReference>
<evidence type="ECO:0000256" key="6">
    <source>
        <dbReference type="ARBA" id="ARBA00022801"/>
    </source>
</evidence>
<evidence type="ECO:0000256" key="11">
    <source>
        <dbReference type="PROSITE-ProRule" id="PRU00276"/>
    </source>
</evidence>
<evidence type="ECO:0000256" key="7">
    <source>
        <dbReference type="ARBA" id="ARBA00022833"/>
    </source>
</evidence>
<keyword evidence="2" id="KW-0964">Secreted</keyword>
<evidence type="ECO:0000256" key="3">
    <source>
        <dbReference type="ARBA" id="ARBA00022530"/>
    </source>
</evidence>
<comment type="subcellular location">
    <subcellularLocation>
        <location evidence="1">Secreted</location>
        <location evidence="1">Extracellular space</location>
        <location evidence="1">Extracellular matrix</location>
    </subcellularLocation>
</comment>
<dbReference type="InterPro" id="IPR050439">
    <property type="entry name" value="ADAMTS_ADAMTS-like"/>
</dbReference>
<evidence type="ECO:0000256" key="10">
    <source>
        <dbReference type="ARBA" id="ARBA00023180"/>
    </source>
</evidence>
<dbReference type="Proteomes" id="UP000521578">
    <property type="component" value="Unassembled WGS sequence"/>
</dbReference>
<dbReference type="GO" id="GO:0046872">
    <property type="term" value="F:metal ion binding"/>
    <property type="evidence" value="ECO:0007669"/>
    <property type="project" value="UniProtKB-KW"/>
</dbReference>
<keyword evidence="9" id="KW-1015">Disulfide bond</keyword>
<keyword evidence="10" id="KW-0325">Glycoprotein</keyword>
<evidence type="ECO:0000256" key="9">
    <source>
        <dbReference type="ARBA" id="ARBA00023157"/>
    </source>
</evidence>
<evidence type="ECO:0000256" key="8">
    <source>
        <dbReference type="ARBA" id="ARBA00023049"/>
    </source>
</evidence>
<keyword evidence="14" id="KW-1185">Reference proteome</keyword>
<dbReference type="PANTHER" id="PTHR13723:SF38">
    <property type="entry name" value="A DISINTEGRIN AND METALLOPROTEINASE WITH THROMBOSPONDIN MOTIFS 4"/>
    <property type="match status" value="1"/>
</dbReference>
<evidence type="ECO:0000259" key="12">
    <source>
        <dbReference type="PROSITE" id="PS50215"/>
    </source>
</evidence>
<dbReference type="Pfam" id="PF01421">
    <property type="entry name" value="Reprolysin"/>
    <property type="match status" value="1"/>
</dbReference>
<accession>A0AA97NBS3</accession>
<comment type="caution">
    <text evidence="13">The sequence shown here is derived from an EMBL/GenBank/DDBJ whole genome shotgun (WGS) entry which is preliminary data.</text>
</comment>
<dbReference type="GO" id="GO:0006508">
    <property type="term" value="P:proteolysis"/>
    <property type="evidence" value="ECO:0007669"/>
    <property type="project" value="UniProtKB-KW"/>
</dbReference>
<sequence length="244" mass="26047">PVSPHPCPTPPGSRQRFASLPRFVATLVVADESMARFHGEGLRPYLLTVLAAAARSFRHRSLGAALELRVTRLVVLGRGTPGPPVTPNATETLRNFCRWQRGLNDPDEGSPRHFDTAVLFTRQDLCGASTCATLGMADVGTVCDPERSCAVVEDAGLPVALTVTHELGHLLDLPHDTAPPCRELNGPSGGSRRVMAPVLAALEPGHVWSPCSARFLAEFLDNGHGRIPKSPLNPPQIKPSNAVS</sequence>